<organism evidence="2 3">
    <name type="scientific">Acinetobacter calcoaceticus</name>
    <dbReference type="NCBI Taxonomy" id="471"/>
    <lineage>
        <taxon>Bacteria</taxon>
        <taxon>Pseudomonadati</taxon>
        <taxon>Pseudomonadota</taxon>
        <taxon>Gammaproteobacteria</taxon>
        <taxon>Moraxellales</taxon>
        <taxon>Moraxellaceae</taxon>
        <taxon>Acinetobacter</taxon>
        <taxon>Acinetobacter calcoaceticus/baumannii complex</taxon>
    </lineage>
</organism>
<feature type="transmembrane region" description="Helical" evidence="1">
    <location>
        <begin position="28"/>
        <end position="47"/>
    </location>
</feature>
<name>A0A4R1XQ11_ACICA</name>
<gene>
    <name evidence="2" type="ORF">EC844_11846</name>
</gene>
<evidence type="ECO:0000313" key="3">
    <source>
        <dbReference type="Proteomes" id="UP000294963"/>
    </source>
</evidence>
<keyword evidence="1" id="KW-0812">Transmembrane</keyword>
<feature type="transmembrane region" description="Helical" evidence="1">
    <location>
        <begin position="59"/>
        <end position="78"/>
    </location>
</feature>
<proteinExistence type="predicted"/>
<keyword evidence="1" id="KW-0472">Membrane</keyword>
<keyword evidence="1" id="KW-1133">Transmembrane helix</keyword>
<sequence>MIALKREPGIFFLLLLLLFYSLDVQSPIAFYGTQFIGLSALVIYRFFVYPQLSPSCLRLLIFVVIFLEILCLIQYTYINESILVLVYQKVVFLLSVAILLYDYLAKVNTHTLKKAIALFISALSLVVLLQFVGFYFLNLDRSVLDFGILLGGEQSRTWYSGDWIYRPTGVTSEPAIFVGVQFGLLALQYVIDKEAVYSRAIGIISLCLSMSFLGLLLAVIFLMVVYSKNIKNYIFGAIALCAFYFYSFDLINDRISRLNSGDDGSNNVKVEAFQFFTSSPEIILLGYGHLFPSENSPQFYDALGDLTFYINMFTIYGLLLGGLILFVFFRYLIKSGTTIKEKVVILMALIKLSNPSVLFFSCFFLLLISFINMRKKLR</sequence>
<evidence type="ECO:0000313" key="2">
    <source>
        <dbReference type="EMBL" id="TCM64370.1"/>
    </source>
</evidence>
<dbReference type="EMBL" id="SLVJ01000018">
    <property type="protein sequence ID" value="TCM64370.1"/>
    <property type="molecule type" value="Genomic_DNA"/>
</dbReference>
<feature type="transmembrane region" description="Helical" evidence="1">
    <location>
        <begin position="233"/>
        <end position="251"/>
    </location>
</feature>
<feature type="transmembrane region" description="Helical" evidence="1">
    <location>
        <begin position="344"/>
        <end position="371"/>
    </location>
</feature>
<dbReference type="OrthoDB" id="7069433at2"/>
<feature type="transmembrane region" description="Helical" evidence="1">
    <location>
        <begin position="7"/>
        <end position="22"/>
    </location>
</feature>
<feature type="transmembrane region" description="Helical" evidence="1">
    <location>
        <begin position="84"/>
        <end position="104"/>
    </location>
</feature>
<protein>
    <submittedName>
        <fullName evidence="2">Uncharacterized protein</fullName>
    </submittedName>
</protein>
<comment type="caution">
    <text evidence="2">The sequence shown here is derived from an EMBL/GenBank/DDBJ whole genome shotgun (WGS) entry which is preliminary data.</text>
</comment>
<dbReference type="Proteomes" id="UP000294963">
    <property type="component" value="Unassembled WGS sequence"/>
</dbReference>
<dbReference type="AlphaFoldDB" id="A0A4R1XQ11"/>
<accession>A0A4R1XQ11</accession>
<reference evidence="2 3" key="1">
    <citation type="submission" date="2019-03" db="EMBL/GenBank/DDBJ databases">
        <title>Genomic analyses of the natural microbiome of Caenorhabditis elegans.</title>
        <authorList>
            <person name="Samuel B."/>
        </authorList>
    </citation>
    <scope>NUCLEOTIDE SEQUENCE [LARGE SCALE GENOMIC DNA]</scope>
    <source>
        <strain evidence="2 3">JUb89</strain>
    </source>
</reference>
<keyword evidence="3" id="KW-1185">Reference proteome</keyword>
<feature type="transmembrane region" description="Helical" evidence="1">
    <location>
        <begin position="116"/>
        <end position="137"/>
    </location>
</feature>
<feature type="transmembrane region" description="Helical" evidence="1">
    <location>
        <begin position="310"/>
        <end position="332"/>
    </location>
</feature>
<feature type="transmembrane region" description="Helical" evidence="1">
    <location>
        <begin position="203"/>
        <end position="227"/>
    </location>
</feature>
<evidence type="ECO:0000256" key="1">
    <source>
        <dbReference type="SAM" id="Phobius"/>
    </source>
</evidence>